<feature type="chain" id="PRO_5046548327" description="Secreted protein" evidence="1">
    <location>
        <begin position="25"/>
        <end position="65"/>
    </location>
</feature>
<gene>
    <name evidence="2" type="ORF">POF45_08365</name>
</gene>
<sequence length="65" mass="6805">MSLRMGLGFVLAANLLLGAVSVQAAPAAWHKYQSASTGRIMCSNVPQAAGWIKLIGSYNNAACRP</sequence>
<dbReference type="EMBL" id="JARBWL010000001">
    <property type="protein sequence ID" value="MDI2591443.1"/>
    <property type="molecule type" value="Genomic_DNA"/>
</dbReference>
<evidence type="ECO:0000313" key="3">
    <source>
        <dbReference type="Proteomes" id="UP001159100"/>
    </source>
</evidence>
<dbReference type="Proteomes" id="UP001159100">
    <property type="component" value="Unassembled WGS sequence"/>
</dbReference>
<evidence type="ECO:0000313" key="2">
    <source>
        <dbReference type="EMBL" id="MDI2591443.1"/>
    </source>
</evidence>
<accession>A0ABT6QKP3</accession>
<dbReference type="RefSeq" id="WP_259495739.1">
    <property type="nucleotide sequence ID" value="NZ_JARBWL010000001.1"/>
</dbReference>
<proteinExistence type="predicted"/>
<organism evidence="2 3">
    <name type="scientific">Pseudomonas fungipugnans</name>
    <dbReference type="NCBI Taxonomy" id="3024217"/>
    <lineage>
        <taxon>Bacteria</taxon>
        <taxon>Pseudomonadati</taxon>
        <taxon>Pseudomonadota</taxon>
        <taxon>Gammaproteobacteria</taxon>
        <taxon>Pseudomonadales</taxon>
        <taxon>Pseudomonadaceae</taxon>
        <taxon>Pseudomonas</taxon>
    </lineage>
</organism>
<name>A0ABT6QKP3_9PSED</name>
<evidence type="ECO:0000256" key="1">
    <source>
        <dbReference type="SAM" id="SignalP"/>
    </source>
</evidence>
<reference evidence="2 3" key="1">
    <citation type="submission" date="2023-02" db="EMBL/GenBank/DDBJ databases">
        <title>Pseudomonas chrutzelriedensis sp. nov., a potently antifungal strain isolated from moss.</title>
        <authorList>
            <person name="Schnyder A."/>
            <person name="Kalawong R."/>
            <person name="Eberl L."/>
            <person name="Agnoli K."/>
        </authorList>
    </citation>
    <scope>NUCLEOTIDE SEQUENCE [LARGE SCALE GENOMIC DNA]</scope>
    <source>
        <strain evidence="2 3">681</strain>
    </source>
</reference>
<protein>
    <recommendedName>
        <fullName evidence="4">Secreted protein</fullName>
    </recommendedName>
</protein>
<keyword evidence="1" id="KW-0732">Signal</keyword>
<comment type="caution">
    <text evidence="2">The sequence shown here is derived from an EMBL/GenBank/DDBJ whole genome shotgun (WGS) entry which is preliminary data.</text>
</comment>
<feature type="signal peptide" evidence="1">
    <location>
        <begin position="1"/>
        <end position="24"/>
    </location>
</feature>
<keyword evidence="3" id="KW-1185">Reference proteome</keyword>
<evidence type="ECO:0008006" key="4">
    <source>
        <dbReference type="Google" id="ProtNLM"/>
    </source>
</evidence>